<evidence type="ECO:0000313" key="1">
    <source>
        <dbReference type="EMBL" id="TMX70286.1"/>
    </source>
</evidence>
<organism evidence="1 2">
    <name type="scientific">Photobacterium damselae</name>
    <dbReference type="NCBI Taxonomy" id="38293"/>
    <lineage>
        <taxon>Bacteria</taxon>
        <taxon>Pseudomonadati</taxon>
        <taxon>Pseudomonadota</taxon>
        <taxon>Gammaproteobacteria</taxon>
        <taxon>Vibrionales</taxon>
        <taxon>Vibrionaceae</taxon>
        <taxon>Photobacterium</taxon>
    </lineage>
</organism>
<proteinExistence type="predicted"/>
<sequence length="208" mass="24713">MVLIDKIISKILSVYEGFMLKDCDFAVVSNNCWGYKIYHSVGKEYNTPFVGLFLYPECYLKVCSNLEKYLMHTLSNVSNKSKYFDGECNYFIGHIDDIEIHFLHYRDENECIRKWNVRSKRLLKHIKNNNKVLFQFNDRDLATKDQIKQFHCVLDNEIKVSFGVQDLGIPNHFKVKKIDMDINRVVDGVRLYDSRYRYISLNRILNDI</sequence>
<reference evidence="1" key="1">
    <citation type="submission" date="2018-03" db="EMBL/GenBank/DDBJ databases">
        <title>Genomic characterization of a polymicrobial infection associated with a disease outbreak in Pacific white shrimp (Litopenaeus vannamei).</title>
        <authorList>
            <person name="Turner J.W."/>
            <person name="Bachand P.T."/>
            <person name="Tallman J."/>
            <person name="Elledge N.C."/>
            <person name="Pinnell L.J."/>
            <person name="Laughlin R.C."/>
            <person name="Zimba P.V."/>
        </authorList>
    </citation>
    <scope>NUCLEOTIDE SEQUENCE</scope>
    <source>
        <strain evidence="1">Hep-2b-22</strain>
    </source>
</reference>
<comment type="caution">
    <text evidence="1">The sequence shown here is derived from an EMBL/GenBank/DDBJ whole genome shotgun (WGS) entry which is preliminary data.</text>
</comment>
<evidence type="ECO:0000313" key="2">
    <source>
        <dbReference type="Proteomes" id="UP000718715"/>
    </source>
</evidence>
<protein>
    <submittedName>
        <fullName evidence="1">Capsular polysaccharide biosynthesis protein</fullName>
    </submittedName>
</protein>
<dbReference type="EMBL" id="PZOJ01000127">
    <property type="protein sequence ID" value="TMX70286.1"/>
    <property type="molecule type" value="Genomic_DNA"/>
</dbReference>
<accession>A0ACD3SV56</accession>
<dbReference type="Proteomes" id="UP000718715">
    <property type="component" value="Unassembled WGS sequence"/>
</dbReference>
<name>A0ACD3SV56_PHODM</name>
<keyword evidence="2" id="KW-1185">Reference proteome</keyword>
<gene>
    <name evidence="1" type="ORF">DA092_20575</name>
</gene>